<dbReference type="RefSeq" id="WP_071960830.1">
    <property type="nucleotide sequence ID" value="NZ_CP018025.1"/>
</dbReference>
<organism evidence="3 4">
    <name type="scientific">Alteromonas mediterranea</name>
    <dbReference type="NCBI Taxonomy" id="314275"/>
    <lineage>
        <taxon>Bacteria</taxon>
        <taxon>Pseudomonadati</taxon>
        <taxon>Pseudomonadota</taxon>
        <taxon>Gammaproteobacteria</taxon>
        <taxon>Alteromonadales</taxon>
        <taxon>Alteromonadaceae</taxon>
        <taxon>Alteromonas/Salinimonas group</taxon>
        <taxon>Alteromonas</taxon>
    </lineage>
</organism>
<dbReference type="EMBL" id="CP018025">
    <property type="protein sequence ID" value="APD92217.1"/>
    <property type="molecule type" value="Genomic_DNA"/>
</dbReference>
<feature type="domain" description="HTH cro/C1-type" evidence="2">
    <location>
        <begin position="7"/>
        <end position="61"/>
    </location>
</feature>
<evidence type="ECO:0000256" key="1">
    <source>
        <dbReference type="ARBA" id="ARBA00023125"/>
    </source>
</evidence>
<protein>
    <submittedName>
        <fullName evidence="3">Transcriptional regulator</fullName>
    </submittedName>
</protein>
<dbReference type="InterPro" id="IPR050807">
    <property type="entry name" value="TransReg_Diox_bact_type"/>
</dbReference>
<dbReference type="GO" id="GO:0005829">
    <property type="term" value="C:cytosol"/>
    <property type="evidence" value="ECO:0007669"/>
    <property type="project" value="TreeGrafter"/>
</dbReference>
<geneLocation type="plasmid" evidence="4">
    <name>pamcp48-600</name>
</geneLocation>
<dbReference type="InterPro" id="IPR010982">
    <property type="entry name" value="Lambda_DNA-bd_dom_sf"/>
</dbReference>
<accession>A0AAC9JFQ4</accession>
<evidence type="ECO:0000313" key="4">
    <source>
        <dbReference type="Proteomes" id="UP000182101"/>
    </source>
</evidence>
<sequence length="97" mass="10633">MNIGRALSLCRTQKGMTKTKLSQVADVSISYLTLLEQGKRDPNLSTINQICKAMNIPTSIFMFLASEASDRDGISNELAEKLSHTALSLMEPESEQA</sequence>
<name>A0AAC9JFQ4_9ALTE</name>
<dbReference type="AlphaFoldDB" id="A0AAC9JFQ4"/>
<evidence type="ECO:0000259" key="2">
    <source>
        <dbReference type="PROSITE" id="PS50943"/>
    </source>
</evidence>
<keyword evidence="3" id="KW-0614">Plasmid</keyword>
<dbReference type="GO" id="GO:0003677">
    <property type="term" value="F:DNA binding"/>
    <property type="evidence" value="ECO:0007669"/>
    <property type="project" value="UniProtKB-KW"/>
</dbReference>
<proteinExistence type="predicted"/>
<dbReference type="Gene3D" id="1.10.260.40">
    <property type="entry name" value="lambda repressor-like DNA-binding domains"/>
    <property type="match status" value="1"/>
</dbReference>
<reference evidence="3 4" key="1">
    <citation type="submission" date="2016-11" db="EMBL/GenBank/DDBJ databases">
        <title>Networking in microbes: conjugative elements and plasmids in the genus Alteromonas.</title>
        <authorList>
            <person name="Lopez-Perez M."/>
            <person name="Ramon-Marco N."/>
            <person name="Rodriguez-Valera F."/>
        </authorList>
    </citation>
    <scope>NUCLEOTIDE SEQUENCE [LARGE SCALE GENOMIC DNA]</scope>
    <source>
        <strain evidence="3 4">CP48</strain>
        <plasmid evidence="4">pamcp48-600</plasmid>
    </source>
</reference>
<gene>
    <name evidence="3" type="ORF">BM524_20085</name>
</gene>
<dbReference type="SMART" id="SM00530">
    <property type="entry name" value="HTH_XRE"/>
    <property type="match status" value="1"/>
</dbReference>
<dbReference type="InterPro" id="IPR001387">
    <property type="entry name" value="Cro/C1-type_HTH"/>
</dbReference>
<dbReference type="Proteomes" id="UP000182101">
    <property type="component" value="Plasmid pAMCP48-600"/>
</dbReference>
<evidence type="ECO:0000313" key="3">
    <source>
        <dbReference type="EMBL" id="APD92217.1"/>
    </source>
</evidence>
<dbReference type="PANTHER" id="PTHR46797">
    <property type="entry name" value="HTH-TYPE TRANSCRIPTIONAL REGULATOR"/>
    <property type="match status" value="1"/>
</dbReference>
<dbReference type="Pfam" id="PF01381">
    <property type="entry name" value="HTH_3"/>
    <property type="match status" value="1"/>
</dbReference>
<dbReference type="CDD" id="cd00093">
    <property type="entry name" value="HTH_XRE"/>
    <property type="match status" value="1"/>
</dbReference>
<dbReference type="GO" id="GO:0003700">
    <property type="term" value="F:DNA-binding transcription factor activity"/>
    <property type="evidence" value="ECO:0007669"/>
    <property type="project" value="TreeGrafter"/>
</dbReference>
<keyword evidence="1" id="KW-0238">DNA-binding</keyword>
<dbReference type="PROSITE" id="PS50943">
    <property type="entry name" value="HTH_CROC1"/>
    <property type="match status" value="1"/>
</dbReference>
<dbReference type="SUPFAM" id="SSF47413">
    <property type="entry name" value="lambda repressor-like DNA-binding domains"/>
    <property type="match status" value="1"/>
</dbReference>
<dbReference type="PANTHER" id="PTHR46797:SF1">
    <property type="entry name" value="METHYLPHOSPHONATE SYNTHASE"/>
    <property type="match status" value="1"/>
</dbReference>